<gene>
    <name evidence="2" type="ORF">SKAU_G00155170</name>
</gene>
<comment type="caution">
    <text evidence="2">The sequence shown here is derived from an EMBL/GenBank/DDBJ whole genome shotgun (WGS) entry which is preliminary data.</text>
</comment>
<keyword evidence="3" id="KW-1185">Reference proteome</keyword>
<reference evidence="2" key="1">
    <citation type="journal article" date="2023" name="Science">
        <title>Genome structures resolve the early diversification of teleost fishes.</title>
        <authorList>
            <person name="Parey E."/>
            <person name="Louis A."/>
            <person name="Montfort J."/>
            <person name="Bouchez O."/>
            <person name="Roques C."/>
            <person name="Iampietro C."/>
            <person name="Lluch J."/>
            <person name="Castinel A."/>
            <person name="Donnadieu C."/>
            <person name="Desvignes T."/>
            <person name="Floi Bucao C."/>
            <person name="Jouanno E."/>
            <person name="Wen M."/>
            <person name="Mejri S."/>
            <person name="Dirks R."/>
            <person name="Jansen H."/>
            <person name="Henkel C."/>
            <person name="Chen W.J."/>
            <person name="Zahm M."/>
            <person name="Cabau C."/>
            <person name="Klopp C."/>
            <person name="Thompson A.W."/>
            <person name="Robinson-Rechavi M."/>
            <person name="Braasch I."/>
            <person name="Lecointre G."/>
            <person name="Bobe J."/>
            <person name="Postlethwait J.H."/>
            <person name="Berthelot C."/>
            <person name="Roest Crollius H."/>
            <person name="Guiguen Y."/>
        </authorList>
    </citation>
    <scope>NUCLEOTIDE SEQUENCE</scope>
    <source>
        <strain evidence="2">WJC10195</strain>
    </source>
</reference>
<name>A0A9Q1FHV4_SYNKA</name>
<organism evidence="2 3">
    <name type="scientific">Synaphobranchus kaupii</name>
    <name type="common">Kaup's arrowtooth eel</name>
    <dbReference type="NCBI Taxonomy" id="118154"/>
    <lineage>
        <taxon>Eukaryota</taxon>
        <taxon>Metazoa</taxon>
        <taxon>Chordata</taxon>
        <taxon>Craniata</taxon>
        <taxon>Vertebrata</taxon>
        <taxon>Euteleostomi</taxon>
        <taxon>Actinopterygii</taxon>
        <taxon>Neopterygii</taxon>
        <taxon>Teleostei</taxon>
        <taxon>Anguilliformes</taxon>
        <taxon>Synaphobranchidae</taxon>
        <taxon>Synaphobranchus</taxon>
    </lineage>
</organism>
<feature type="region of interest" description="Disordered" evidence="1">
    <location>
        <begin position="65"/>
        <end position="84"/>
    </location>
</feature>
<accession>A0A9Q1FHV4</accession>
<evidence type="ECO:0000313" key="3">
    <source>
        <dbReference type="Proteomes" id="UP001152622"/>
    </source>
</evidence>
<protein>
    <submittedName>
        <fullName evidence="2">Uncharacterized protein</fullName>
    </submittedName>
</protein>
<evidence type="ECO:0000256" key="1">
    <source>
        <dbReference type="SAM" id="MobiDB-lite"/>
    </source>
</evidence>
<proteinExistence type="predicted"/>
<evidence type="ECO:0000313" key="2">
    <source>
        <dbReference type="EMBL" id="KAJ8358992.1"/>
    </source>
</evidence>
<dbReference type="AlphaFoldDB" id="A0A9Q1FHV4"/>
<sequence>MTLKLYSRGERRRTIAGQMATLVPYRQASLPRLSAQASLQVQGLEKQVAKSLEYLDLGPRRLCNEAPSLRHEGGSGEGLGRRLE</sequence>
<dbReference type="Proteomes" id="UP001152622">
    <property type="component" value="Chromosome 5"/>
</dbReference>
<dbReference type="EMBL" id="JAINUF010000005">
    <property type="protein sequence ID" value="KAJ8358992.1"/>
    <property type="molecule type" value="Genomic_DNA"/>
</dbReference>